<keyword evidence="2" id="KW-1185">Reference proteome</keyword>
<dbReference type="Proteomes" id="UP000055048">
    <property type="component" value="Unassembled WGS sequence"/>
</dbReference>
<gene>
    <name evidence="1" type="ORF">T05_58</name>
</gene>
<comment type="caution">
    <text evidence="1">The sequence shown here is derived from an EMBL/GenBank/DDBJ whole genome shotgun (WGS) entry which is preliminary data.</text>
</comment>
<sequence>MLYDQQIRNHITKHYQLMPLSLATYATRLKTTNICYKMYDSTFALYVIPDRYEDSPYKSICKVLL</sequence>
<accession>A0A0V0TTP0</accession>
<protein>
    <submittedName>
        <fullName evidence="1">Uncharacterized protein</fullName>
    </submittedName>
</protein>
<dbReference type="AlphaFoldDB" id="A0A0V0TTP0"/>
<evidence type="ECO:0000313" key="1">
    <source>
        <dbReference type="EMBL" id="KRX42344.1"/>
    </source>
</evidence>
<reference evidence="1 2" key="1">
    <citation type="submission" date="2015-01" db="EMBL/GenBank/DDBJ databases">
        <title>Evolution of Trichinella species and genotypes.</title>
        <authorList>
            <person name="Korhonen P.K."/>
            <person name="Edoardo P."/>
            <person name="Giuseppe L.R."/>
            <person name="Gasser R.B."/>
        </authorList>
    </citation>
    <scope>NUCLEOTIDE SEQUENCE [LARGE SCALE GENOMIC DNA]</scope>
    <source>
        <strain evidence="1">ISS417</strain>
    </source>
</reference>
<proteinExistence type="predicted"/>
<organism evidence="1 2">
    <name type="scientific">Trichinella murrelli</name>
    <dbReference type="NCBI Taxonomy" id="144512"/>
    <lineage>
        <taxon>Eukaryota</taxon>
        <taxon>Metazoa</taxon>
        <taxon>Ecdysozoa</taxon>
        <taxon>Nematoda</taxon>
        <taxon>Enoplea</taxon>
        <taxon>Dorylaimia</taxon>
        <taxon>Trichinellida</taxon>
        <taxon>Trichinellidae</taxon>
        <taxon>Trichinella</taxon>
    </lineage>
</organism>
<name>A0A0V0TTP0_9BILA</name>
<dbReference type="EMBL" id="JYDJ01000146">
    <property type="protein sequence ID" value="KRX42344.1"/>
    <property type="molecule type" value="Genomic_DNA"/>
</dbReference>
<evidence type="ECO:0000313" key="2">
    <source>
        <dbReference type="Proteomes" id="UP000055048"/>
    </source>
</evidence>